<protein>
    <submittedName>
        <fullName evidence="1">Uncharacterized protein</fullName>
    </submittedName>
</protein>
<proteinExistence type="predicted"/>
<evidence type="ECO:0000313" key="1">
    <source>
        <dbReference type="EMBL" id="KAI3809725.1"/>
    </source>
</evidence>
<accession>A0ACB9IQG9</accession>
<dbReference type="EMBL" id="CM042024">
    <property type="protein sequence ID" value="KAI3809725.1"/>
    <property type="molecule type" value="Genomic_DNA"/>
</dbReference>
<comment type="caution">
    <text evidence="1">The sequence shown here is derived from an EMBL/GenBank/DDBJ whole genome shotgun (WGS) entry which is preliminary data.</text>
</comment>
<name>A0ACB9IQG9_9ASTR</name>
<keyword evidence="2" id="KW-1185">Reference proteome</keyword>
<organism evidence="1 2">
    <name type="scientific">Smallanthus sonchifolius</name>
    <dbReference type="NCBI Taxonomy" id="185202"/>
    <lineage>
        <taxon>Eukaryota</taxon>
        <taxon>Viridiplantae</taxon>
        <taxon>Streptophyta</taxon>
        <taxon>Embryophyta</taxon>
        <taxon>Tracheophyta</taxon>
        <taxon>Spermatophyta</taxon>
        <taxon>Magnoliopsida</taxon>
        <taxon>eudicotyledons</taxon>
        <taxon>Gunneridae</taxon>
        <taxon>Pentapetalae</taxon>
        <taxon>asterids</taxon>
        <taxon>campanulids</taxon>
        <taxon>Asterales</taxon>
        <taxon>Asteraceae</taxon>
        <taxon>Asteroideae</taxon>
        <taxon>Heliantheae alliance</taxon>
        <taxon>Millerieae</taxon>
        <taxon>Smallanthus</taxon>
    </lineage>
</organism>
<dbReference type="Proteomes" id="UP001056120">
    <property type="component" value="Linkage Group LG07"/>
</dbReference>
<evidence type="ECO:0000313" key="2">
    <source>
        <dbReference type="Proteomes" id="UP001056120"/>
    </source>
</evidence>
<sequence>MYAHVERLGRARGVGLGGFRYSLPTIFPTIRTIQLIVIPTPIKELKMEQEGNTKEISVTWRGKKYVLTMNIGATLEELGQELQKLTAVKSDTLKLIVQSQKSSKLLSPFSNEHSHLTLPETSIIEGKPIRMMGVPKEEIDQVLKYEKMDMRIAGFDEEEKRIRQRISNGFDTPLKLPQGNYVFGDFRTLDLPGIELNPPASEALRLMHTLAADRGIVAIMNKHKWRVGIMTEMAPEGYVGVSPVCILGFNKNHGEEISLRLRTDDLKGFRKYQSIKKTLLHELAHMVYSEHDAKFYALDSQLNKEAEALDWTRSSGHSLSGSHKTQQHGHEFHVADTSIVSDSLSHKLGGSHSSNSLANARASSVAAAYQRLLIASNNPSSKPESQNEPDPDDSMDLTMNKPTDVVDISEKQNYEPDPDAHEAVNNKNEPDPDDNINNEAMESEACEDLTKIITTHEPDPDDHEAVNNKNEPDPDDNINNEAKETEACEDLTQNITTSELNHDKIEETNEPDPDDGILHDDELQRIQDPVVIACNRLKKSIETLQSEVSPSEAAMVFQTLVKIVRNVIEHPDETKFKKLRKANPVIQKNIASYNGAMEILFLIGFCEDVVQDEIGRAEAYLVLKRNDPGLLWLAKSSLETCITF</sequence>
<gene>
    <name evidence="1" type="ORF">L1987_19325</name>
</gene>
<reference evidence="1 2" key="2">
    <citation type="journal article" date="2022" name="Mol. Ecol. Resour.">
        <title>The genomes of chicory, endive, great burdock and yacon provide insights into Asteraceae paleo-polyploidization history and plant inulin production.</title>
        <authorList>
            <person name="Fan W."/>
            <person name="Wang S."/>
            <person name="Wang H."/>
            <person name="Wang A."/>
            <person name="Jiang F."/>
            <person name="Liu H."/>
            <person name="Zhao H."/>
            <person name="Xu D."/>
            <person name="Zhang Y."/>
        </authorList>
    </citation>
    <scope>NUCLEOTIDE SEQUENCE [LARGE SCALE GENOMIC DNA]</scope>
    <source>
        <strain evidence="2">cv. Yunnan</strain>
        <tissue evidence="1">Leaves</tissue>
    </source>
</reference>
<reference evidence="2" key="1">
    <citation type="journal article" date="2022" name="Mol. Ecol. Resour.">
        <title>The genomes of chicory, endive, great burdock and yacon provide insights into Asteraceae palaeo-polyploidization history and plant inulin production.</title>
        <authorList>
            <person name="Fan W."/>
            <person name="Wang S."/>
            <person name="Wang H."/>
            <person name="Wang A."/>
            <person name="Jiang F."/>
            <person name="Liu H."/>
            <person name="Zhao H."/>
            <person name="Xu D."/>
            <person name="Zhang Y."/>
        </authorList>
    </citation>
    <scope>NUCLEOTIDE SEQUENCE [LARGE SCALE GENOMIC DNA]</scope>
    <source>
        <strain evidence="2">cv. Yunnan</strain>
    </source>
</reference>